<dbReference type="PANTHER" id="PTHR13271:SF137">
    <property type="entry name" value="SET DOMAIN-CONTAINING PROTEIN"/>
    <property type="match status" value="1"/>
</dbReference>
<protein>
    <submittedName>
        <fullName evidence="3">SET methyltransferase domain containing protein</fullName>
    </submittedName>
</protein>
<dbReference type="AlphaFoldDB" id="A0A9K3KCI6"/>
<comment type="caution">
    <text evidence="3">The sequence shown here is derived from an EMBL/GenBank/DDBJ whole genome shotgun (WGS) entry which is preliminary data.</text>
</comment>
<dbReference type="OrthoDB" id="341421at2759"/>
<dbReference type="GO" id="GO:0032259">
    <property type="term" value="P:methylation"/>
    <property type="evidence" value="ECO:0007669"/>
    <property type="project" value="UniProtKB-KW"/>
</dbReference>
<feature type="chain" id="PRO_5039891932" evidence="1">
    <location>
        <begin position="23"/>
        <end position="506"/>
    </location>
</feature>
<dbReference type="CDD" id="cd10527">
    <property type="entry name" value="SET_LSMT"/>
    <property type="match status" value="1"/>
</dbReference>
<reference evidence="3" key="1">
    <citation type="journal article" date="2021" name="Sci. Rep.">
        <title>Diploid genomic architecture of Nitzschia inconspicua, an elite biomass production diatom.</title>
        <authorList>
            <person name="Oliver A."/>
            <person name="Podell S."/>
            <person name="Pinowska A."/>
            <person name="Traller J.C."/>
            <person name="Smith S.R."/>
            <person name="McClure R."/>
            <person name="Beliaev A."/>
            <person name="Bohutskyi P."/>
            <person name="Hill E.A."/>
            <person name="Rabines A."/>
            <person name="Zheng H."/>
            <person name="Allen L.Z."/>
            <person name="Kuo A."/>
            <person name="Grigoriev I.V."/>
            <person name="Allen A.E."/>
            <person name="Hazlebeck D."/>
            <person name="Allen E.E."/>
        </authorList>
    </citation>
    <scope>NUCLEOTIDE SEQUENCE</scope>
    <source>
        <strain evidence="3">Hildebrandi</strain>
    </source>
</reference>
<evidence type="ECO:0000259" key="2">
    <source>
        <dbReference type="PROSITE" id="PS50280"/>
    </source>
</evidence>
<keyword evidence="3" id="KW-0808">Transferase</keyword>
<proteinExistence type="predicted"/>
<keyword evidence="1" id="KW-0732">Signal</keyword>
<keyword evidence="4" id="KW-1185">Reference proteome</keyword>
<dbReference type="PROSITE" id="PS50280">
    <property type="entry name" value="SET"/>
    <property type="match status" value="1"/>
</dbReference>
<evidence type="ECO:0000313" key="4">
    <source>
        <dbReference type="Proteomes" id="UP000693970"/>
    </source>
</evidence>
<dbReference type="InterPro" id="IPR001214">
    <property type="entry name" value="SET_dom"/>
</dbReference>
<gene>
    <name evidence="3" type="ORF">IV203_023173</name>
</gene>
<name>A0A9K3KCI6_9STRA</name>
<keyword evidence="3" id="KW-0489">Methyltransferase</keyword>
<dbReference type="EMBL" id="JAGRRH010000026">
    <property type="protein sequence ID" value="KAG7341222.1"/>
    <property type="molecule type" value="Genomic_DNA"/>
</dbReference>
<sequence>MNVSRLASTVASVLLTAIITDGTTTICAFQHPQHPQHQQTRCGGGCGGATTIPPHPKVFQSSSQLKRFSTVLSSFSGASSLIDSSFVDFSEGASRDIAAMDKWAAACGVQRSNGFQLIREEEQEQQPQQQVTPLEQSALEMNIGVGTSTVISAGQAVLMVPNNMILSGTQARQEIGAVPVAEELLAKLYTAQDHLPQFYLMVQILKQYQMGPQSPWFPWLNSLPRYFSNGSSMTHFCCSECLPPLVGNLANQERLRFIQFFKALQFVDRNILTESTKGNRPLVKWVFAVVYTRCIPFQGDAVIVPMADMFNHGSIRPNVEIQWDGDGNCYAVAIQDIEAGSSLRTSYGDPTNPSYLFARYGFLDESSPATFCKIMISNPSPELLEMGYDPSRMLFYKDTGDVSQEVWDVLLYQILGDLDPAQQQVLYRAHTSGDYNTKQLLHNQYYQQTSSALLQHIDTFVNQLNALSQKTMGRDPAVHPRLPLIRRHNDFVKESFLTVRSRLVGG</sequence>
<reference evidence="3" key="2">
    <citation type="submission" date="2021-04" db="EMBL/GenBank/DDBJ databases">
        <authorList>
            <person name="Podell S."/>
        </authorList>
    </citation>
    <scope>NUCLEOTIDE SEQUENCE</scope>
    <source>
        <strain evidence="3">Hildebrandi</strain>
    </source>
</reference>
<feature type="domain" description="SET" evidence="2">
    <location>
        <begin position="132"/>
        <end position="348"/>
    </location>
</feature>
<dbReference type="Proteomes" id="UP000693970">
    <property type="component" value="Unassembled WGS sequence"/>
</dbReference>
<dbReference type="InterPro" id="IPR050600">
    <property type="entry name" value="SETD3_SETD6_MTase"/>
</dbReference>
<evidence type="ECO:0000313" key="3">
    <source>
        <dbReference type="EMBL" id="KAG7341222.1"/>
    </source>
</evidence>
<feature type="signal peptide" evidence="1">
    <location>
        <begin position="1"/>
        <end position="22"/>
    </location>
</feature>
<dbReference type="PANTHER" id="PTHR13271">
    <property type="entry name" value="UNCHARACTERIZED PUTATIVE METHYLTRANSFERASE"/>
    <property type="match status" value="1"/>
</dbReference>
<evidence type="ECO:0000256" key="1">
    <source>
        <dbReference type="SAM" id="SignalP"/>
    </source>
</evidence>
<organism evidence="3 4">
    <name type="scientific">Nitzschia inconspicua</name>
    <dbReference type="NCBI Taxonomy" id="303405"/>
    <lineage>
        <taxon>Eukaryota</taxon>
        <taxon>Sar</taxon>
        <taxon>Stramenopiles</taxon>
        <taxon>Ochrophyta</taxon>
        <taxon>Bacillariophyta</taxon>
        <taxon>Bacillariophyceae</taxon>
        <taxon>Bacillariophycidae</taxon>
        <taxon>Bacillariales</taxon>
        <taxon>Bacillariaceae</taxon>
        <taxon>Nitzschia</taxon>
    </lineage>
</organism>
<dbReference type="GO" id="GO:0016279">
    <property type="term" value="F:protein-lysine N-methyltransferase activity"/>
    <property type="evidence" value="ECO:0007669"/>
    <property type="project" value="TreeGrafter"/>
</dbReference>
<accession>A0A9K3KCI6</accession>